<evidence type="ECO:0000313" key="1">
    <source>
        <dbReference type="EMBL" id="CAG8511022.1"/>
    </source>
</evidence>
<proteinExistence type="predicted"/>
<keyword evidence="2" id="KW-1185">Reference proteome</keyword>
<organism evidence="1 2">
    <name type="scientific">Scutellospora calospora</name>
    <dbReference type="NCBI Taxonomy" id="85575"/>
    <lineage>
        <taxon>Eukaryota</taxon>
        <taxon>Fungi</taxon>
        <taxon>Fungi incertae sedis</taxon>
        <taxon>Mucoromycota</taxon>
        <taxon>Glomeromycotina</taxon>
        <taxon>Glomeromycetes</taxon>
        <taxon>Diversisporales</taxon>
        <taxon>Gigasporaceae</taxon>
        <taxon>Scutellospora</taxon>
    </lineage>
</organism>
<dbReference type="EMBL" id="CAJVPM010004251">
    <property type="protein sequence ID" value="CAG8511022.1"/>
    <property type="molecule type" value="Genomic_DNA"/>
</dbReference>
<feature type="non-terminal residue" evidence="1">
    <location>
        <position position="1"/>
    </location>
</feature>
<evidence type="ECO:0000313" key="2">
    <source>
        <dbReference type="Proteomes" id="UP000789860"/>
    </source>
</evidence>
<protein>
    <submittedName>
        <fullName evidence="1">375_t:CDS:1</fullName>
    </submittedName>
</protein>
<comment type="caution">
    <text evidence="1">The sequence shown here is derived from an EMBL/GenBank/DDBJ whole genome shotgun (WGS) entry which is preliminary data.</text>
</comment>
<gene>
    <name evidence="1" type="ORF">SCALOS_LOCUS3659</name>
</gene>
<dbReference type="Proteomes" id="UP000789860">
    <property type="component" value="Unassembled WGS sequence"/>
</dbReference>
<sequence length="174" mass="20553">AGEIKLEWCNNFTTTGEIGGELNYGHYIVLWYHFWFHKKNIEIEEIIFKSDIQYKEITVKQVDTIKNDQYKFYRNGELMLKNDHLRKQTKIANKSIVSSERVFENDREDQTPEIIELSSNEDDQTPEVIELSSDKDNQIPEIIELSSDEVIEKDQIAVFRDQTPETDVINYLNM</sequence>
<reference evidence="1" key="1">
    <citation type="submission" date="2021-06" db="EMBL/GenBank/DDBJ databases">
        <authorList>
            <person name="Kallberg Y."/>
            <person name="Tangrot J."/>
            <person name="Rosling A."/>
        </authorList>
    </citation>
    <scope>NUCLEOTIDE SEQUENCE</scope>
    <source>
        <strain evidence="1">AU212A</strain>
    </source>
</reference>
<accession>A0ACA9L4U1</accession>
<name>A0ACA9L4U1_9GLOM</name>